<dbReference type="SFLD" id="SFLDG01065">
    <property type="entry name" value="anaerobic_coproporphyrinogen-I"/>
    <property type="match status" value="1"/>
</dbReference>
<dbReference type="EMBL" id="CP071793">
    <property type="protein sequence ID" value="QTD50219.1"/>
    <property type="molecule type" value="Genomic_DNA"/>
</dbReference>
<dbReference type="GO" id="GO:0051539">
    <property type="term" value="F:4 iron, 4 sulfur cluster binding"/>
    <property type="evidence" value="ECO:0007669"/>
    <property type="project" value="TreeGrafter"/>
</dbReference>
<evidence type="ECO:0000256" key="1">
    <source>
        <dbReference type="ARBA" id="ARBA00001966"/>
    </source>
</evidence>
<dbReference type="GO" id="GO:0006779">
    <property type="term" value="P:porphyrin-containing compound biosynthetic process"/>
    <property type="evidence" value="ECO:0007669"/>
    <property type="project" value="TreeGrafter"/>
</dbReference>
<dbReference type="CDD" id="cd01335">
    <property type="entry name" value="Radical_SAM"/>
    <property type="match status" value="1"/>
</dbReference>
<dbReference type="KEGG" id="scor:J3U87_31930"/>
<dbReference type="Proteomes" id="UP000663929">
    <property type="component" value="Chromosome"/>
</dbReference>
<gene>
    <name evidence="7" type="ORF">J3U87_31930</name>
</gene>
<dbReference type="InterPro" id="IPR058240">
    <property type="entry name" value="rSAM_sf"/>
</dbReference>
<name>A0A8A4TJL1_SULCO</name>
<evidence type="ECO:0000313" key="7">
    <source>
        <dbReference type="EMBL" id="QTD50219.1"/>
    </source>
</evidence>
<dbReference type="GO" id="GO:0005737">
    <property type="term" value="C:cytoplasm"/>
    <property type="evidence" value="ECO:0007669"/>
    <property type="project" value="TreeGrafter"/>
</dbReference>
<keyword evidence="2" id="KW-0949">S-adenosyl-L-methionine</keyword>
<dbReference type="Gene3D" id="3.20.20.70">
    <property type="entry name" value="Aldolase class I"/>
    <property type="match status" value="1"/>
</dbReference>
<reference evidence="7" key="1">
    <citation type="submission" date="2021-03" db="EMBL/GenBank/DDBJ databases">
        <title>Acanthopleuribacteraceae sp. M133.</title>
        <authorList>
            <person name="Wang G."/>
        </authorList>
    </citation>
    <scope>NUCLEOTIDE SEQUENCE</scope>
    <source>
        <strain evidence="7">M133</strain>
    </source>
</reference>
<dbReference type="InterPro" id="IPR006638">
    <property type="entry name" value="Elp3/MiaA/NifB-like_rSAM"/>
</dbReference>
<dbReference type="InterPro" id="IPR034505">
    <property type="entry name" value="Coproporphyrinogen-III_oxidase"/>
</dbReference>
<evidence type="ECO:0000256" key="4">
    <source>
        <dbReference type="ARBA" id="ARBA00023004"/>
    </source>
</evidence>
<dbReference type="GO" id="GO:0003824">
    <property type="term" value="F:catalytic activity"/>
    <property type="evidence" value="ECO:0007669"/>
    <property type="project" value="InterPro"/>
</dbReference>
<evidence type="ECO:0000259" key="6">
    <source>
        <dbReference type="PROSITE" id="PS51918"/>
    </source>
</evidence>
<keyword evidence="5" id="KW-0411">Iron-sulfur</keyword>
<dbReference type="InterPro" id="IPR013785">
    <property type="entry name" value="Aldolase_TIM"/>
</dbReference>
<keyword evidence="8" id="KW-1185">Reference proteome</keyword>
<sequence>MNLKERLRGSKYQGYAYTYPHKSAYRPFAPLDLDHVWREEDRRALFLYIHVPFCEMRCGFCNLFTYANPKERMVDQYLRTLAVQAGTVRDALGGSARFARLAVGGGTPTFLEVADLERLFRIIASFDIPLDRVPISFEMSPGTLTRDKVAVLEDHGVDRVSIGIQSFIERETKTLGRPQPPAEARRALALLREGSFPTLNIDLIYGIHGQTEASWLASLEAALAFAPEELYLYPLYVRPRTGIAGRHELIVSDHAFGLYRLAVQFLAEAGYRRASMRLFRRHDQDHAPGPIYCCQEDGMVGLGPGARSYTRTLHYCTEYAVTRPGVKAILSDYLRREAADFARVDYGFKLSREERLRRYVIKSVGHAGGLDLGACRAWSDMEAMAALPLLGEATALGLLERVGDRLVPTSSGFDHGDVLAPALYSEAVRQLMEAYEFA</sequence>
<dbReference type="PANTHER" id="PTHR13932:SF5">
    <property type="entry name" value="RADICAL S-ADENOSYL METHIONINE DOMAIN-CONTAINING PROTEIN 1, MITOCHONDRIAL"/>
    <property type="match status" value="1"/>
</dbReference>
<evidence type="ECO:0000256" key="2">
    <source>
        <dbReference type="ARBA" id="ARBA00022691"/>
    </source>
</evidence>
<dbReference type="PROSITE" id="PS51918">
    <property type="entry name" value="RADICAL_SAM"/>
    <property type="match status" value="1"/>
</dbReference>
<dbReference type="Pfam" id="PF04055">
    <property type="entry name" value="Radical_SAM"/>
    <property type="match status" value="1"/>
</dbReference>
<dbReference type="AlphaFoldDB" id="A0A8A4TJL1"/>
<dbReference type="SFLD" id="SFLDS00029">
    <property type="entry name" value="Radical_SAM"/>
    <property type="match status" value="1"/>
</dbReference>
<keyword evidence="3" id="KW-0479">Metal-binding</keyword>
<evidence type="ECO:0000256" key="3">
    <source>
        <dbReference type="ARBA" id="ARBA00022723"/>
    </source>
</evidence>
<proteinExistence type="predicted"/>
<dbReference type="InterPro" id="IPR007197">
    <property type="entry name" value="rSAM"/>
</dbReference>
<evidence type="ECO:0000256" key="5">
    <source>
        <dbReference type="ARBA" id="ARBA00023014"/>
    </source>
</evidence>
<comment type="cofactor">
    <cofactor evidence="1">
        <name>[4Fe-4S] cluster</name>
        <dbReference type="ChEBI" id="CHEBI:49883"/>
    </cofactor>
</comment>
<dbReference type="PANTHER" id="PTHR13932">
    <property type="entry name" value="COPROPORPHYRINIGEN III OXIDASE"/>
    <property type="match status" value="1"/>
</dbReference>
<dbReference type="RefSeq" id="WP_237379849.1">
    <property type="nucleotide sequence ID" value="NZ_CP071793.1"/>
</dbReference>
<feature type="domain" description="Radical SAM core" evidence="6">
    <location>
        <begin position="39"/>
        <end position="272"/>
    </location>
</feature>
<accession>A0A8A4TJL1</accession>
<dbReference type="SMART" id="SM00729">
    <property type="entry name" value="Elp3"/>
    <property type="match status" value="1"/>
</dbReference>
<dbReference type="NCBIfam" id="NF006067">
    <property type="entry name" value="PRK08208.1"/>
    <property type="match status" value="1"/>
</dbReference>
<dbReference type="GO" id="GO:0046872">
    <property type="term" value="F:metal ion binding"/>
    <property type="evidence" value="ECO:0007669"/>
    <property type="project" value="UniProtKB-KW"/>
</dbReference>
<evidence type="ECO:0000313" key="8">
    <source>
        <dbReference type="Proteomes" id="UP000663929"/>
    </source>
</evidence>
<organism evidence="7 8">
    <name type="scientific">Sulfidibacter corallicola</name>
    <dbReference type="NCBI Taxonomy" id="2818388"/>
    <lineage>
        <taxon>Bacteria</taxon>
        <taxon>Pseudomonadati</taxon>
        <taxon>Acidobacteriota</taxon>
        <taxon>Holophagae</taxon>
        <taxon>Acanthopleuribacterales</taxon>
        <taxon>Acanthopleuribacteraceae</taxon>
        <taxon>Sulfidibacter</taxon>
    </lineage>
</organism>
<keyword evidence="4" id="KW-0408">Iron</keyword>
<protein>
    <submittedName>
        <fullName evidence="7">STM4012 family radical SAM protein</fullName>
    </submittedName>
</protein>
<dbReference type="SUPFAM" id="SSF102114">
    <property type="entry name" value="Radical SAM enzymes"/>
    <property type="match status" value="1"/>
</dbReference>